<evidence type="ECO:0000313" key="9">
    <source>
        <dbReference type="Proteomes" id="UP000326509"/>
    </source>
</evidence>
<gene>
    <name evidence="7 8" type="primary">atpH</name>
    <name evidence="8" type="ORF">ULMA_08310</name>
</gene>
<dbReference type="PRINTS" id="PR00125">
    <property type="entry name" value="ATPASEDELTA"/>
</dbReference>
<dbReference type="InterPro" id="IPR000711">
    <property type="entry name" value="ATPase_OSCP/dsu"/>
</dbReference>
<protein>
    <recommendedName>
        <fullName evidence="7">ATP synthase subunit delta</fullName>
    </recommendedName>
    <alternativeName>
        <fullName evidence="7">ATP synthase F(1) sector subunit delta</fullName>
    </alternativeName>
    <alternativeName>
        <fullName evidence="7">F-type ATPase subunit delta</fullName>
        <shortName evidence="7">F-ATPase subunit delta</shortName>
    </alternativeName>
</protein>
<comment type="caution">
    <text evidence="8">The sequence shown here is derived from an EMBL/GenBank/DDBJ whole genome shotgun (WGS) entry which is preliminary data.</text>
</comment>
<evidence type="ECO:0000256" key="1">
    <source>
        <dbReference type="ARBA" id="ARBA00004370"/>
    </source>
</evidence>
<keyword evidence="9" id="KW-1185">Reference proteome</keyword>
<accession>A0A5J4IZ10</accession>
<keyword evidence="4 7" id="KW-0406">Ion transport</keyword>
<organism evidence="8 9">
    <name type="scientific">Patiriisocius marinus</name>
    <dbReference type="NCBI Taxonomy" id="1397112"/>
    <lineage>
        <taxon>Bacteria</taxon>
        <taxon>Pseudomonadati</taxon>
        <taxon>Bacteroidota</taxon>
        <taxon>Flavobacteriia</taxon>
        <taxon>Flavobacteriales</taxon>
        <taxon>Flavobacteriaceae</taxon>
        <taxon>Patiriisocius</taxon>
    </lineage>
</organism>
<dbReference type="GO" id="GO:0005886">
    <property type="term" value="C:plasma membrane"/>
    <property type="evidence" value="ECO:0007669"/>
    <property type="project" value="UniProtKB-SubCell"/>
</dbReference>
<dbReference type="SUPFAM" id="SSF47928">
    <property type="entry name" value="N-terminal domain of the delta subunit of the F1F0-ATP synthase"/>
    <property type="match status" value="1"/>
</dbReference>
<dbReference type="PANTHER" id="PTHR11910">
    <property type="entry name" value="ATP SYNTHASE DELTA CHAIN"/>
    <property type="match status" value="1"/>
</dbReference>
<keyword evidence="5 7" id="KW-0472">Membrane</keyword>
<evidence type="ECO:0000313" key="8">
    <source>
        <dbReference type="EMBL" id="GER58723.1"/>
    </source>
</evidence>
<dbReference type="OrthoDB" id="9802471at2"/>
<proteinExistence type="inferred from homology"/>
<evidence type="ECO:0000256" key="6">
    <source>
        <dbReference type="ARBA" id="ARBA00023310"/>
    </source>
</evidence>
<keyword evidence="6 7" id="KW-0066">ATP synthesis</keyword>
<dbReference type="AlphaFoldDB" id="A0A5J4IZ10"/>
<keyword evidence="2 7" id="KW-0813">Transport</keyword>
<dbReference type="Gene3D" id="1.10.520.20">
    <property type="entry name" value="N-terminal domain of the delta subunit of the F1F0-ATP synthase"/>
    <property type="match status" value="1"/>
</dbReference>
<dbReference type="GO" id="GO:0045259">
    <property type="term" value="C:proton-transporting ATP synthase complex"/>
    <property type="evidence" value="ECO:0007669"/>
    <property type="project" value="UniProtKB-KW"/>
</dbReference>
<comment type="function">
    <text evidence="7">F(1)F(0) ATP synthase produces ATP from ADP in the presence of a proton or sodium gradient. F-type ATPases consist of two structural domains, F(1) containing the extramembraneous catalytic core and F(0) containing the membrane proton channel, linked together by a central stalk and a peripheral stalk. During catalysis, ATP synthesis in the catalytic domain of F(1) is coupled via a rotary mechanism of the central stalk subunits to proton translocation.</text>
</comment>
<dbReference type="NCBIfam" id="TIGR01145">
    <property type="entry name" value="ATP_synt_delta"/>
    <property type="match status" value="1"/>
</dbReference>
<dbReference type="PROSITE" id="PS00389">
    <property type="entry name" value="ATPASE_DELTA"/>
    <property type="match status" value="1"/>
</dbReference>
<dbReference type="Pfam" id="PF00213">
    <property type="entry name" value="OSCP"/>
    <property type="match status" value="1"/>
</dbReference>
<name>A0A5J4IZ10_9FLAO</name>
<keyword evidence="7" id="KW-1003">Cell membrane</keyword>
<evidence type="ECO:0000256" key="5">
    <source>
        <dbReference type="ARBA" id="ARBA00023136"/>
    </source>
</evidence>
<dbReference type="InterPro" id="IPR026015">
    <property type="entry name" value="ATP_synth_OSCP/delta_N_sf"/>
</dbReference>
<dbReference type="EMBL" id="BKCG01000001">
    <property type="protein sequence ID" value="GER58723.1"/>
    <property type="molecule type" value="Genomic_DNA"/>
</dbReference>
<dbReference type="RefSeq" id="WP_151672783.1">
    <property type="nucleotide sequence ID" value="NZ_BKCG01000001.1"/>
</dbReference>
<keyword evidence="3 7" id="KW-0375">Hydrogen ion transport</keyword>
<evidence type="ECO:0000256" key="4">
    <source>
        <dbReference type="ARBA" id="ARBA00023065"/>
    </source>
</evidence>
<evidence type="ECO:0000256" key="7">
    <source>
        <dbReference type="HAMAP-Rule" id="MF_01416"/>
    </source>
</evidence>
<dbReference type="Proteomes" id="UP000326509">
    <property type="component" value="Unassembled WGS sequence"/>
</dbReference>
<evidence type="ECO:0000256" key="3">
    <source>
        <dbReference type="ARBA" id="ARBA00022781"/>
    </source>
</evidence>
<keyword evidence="7" id="KW-0139">CF(1)</keyword>
<comment type="subcellular location">
    <subcellularLocation>
        <location evidence="7">Cell membrane</location>
        <topology evidence="7">Peripheral membrane protein</topology>
    </subcellularLocation>
    <subcellularLocation>
        <location evidence="1">Membrane</location>
    </subcellularLocation>
</comment>
<sequence>MSRAAIRYAKAVLDQANEANISEVVFGDMKSVEATLAGSKELRNVLQSPVIKGEDKKQALLKIFEGNSEVTKGLIQILTSNKRINLLGGVASSFINLYNDSKGVKTAHVTTAVPLSAELENQVLAKVKEMTGSENVTIINKVDESILGGFILRVGDLQYNASIANQLGNLKREFSKSL</sequence>
<evidence type="ECO:0000256" key="2">
    <source>
        <dbReference type="ARBA" id="ARBA00022448"/>
    </source>
</evidence>
<comment type="similarity">
    <text evidence="7">Belongs to the ATPase delta chain family.</text>
</comment>
<dbReference type="HAMAP" id="MF_01416">
    <property type="entry name" value="ATP_synth_delta_bact"/>
    <property type="match status" value="1"/>
</dbReference>
<comment type="function">
    <text evidence="7">This protein is part of the stalk that links CF(0) to CF(1). It either transmits conformational changes from CF(0) to CF(1) or is implicated in proton conduction.</text>
</comment>
<dbReference type="InterPro" id="IPR020781">
    <property type="entry name" value="ATPase_OSCP/d_CS"/>
</dbReference>
<dbReference type="GO" id="GO:0046933">
    <property type="term" value="F:proton-transporting ATP synthase activity, rotational mechanism"/>
    <property type="evidence" value="ECO:0007669"/>
    <property type="project" value="UniProtKB-UniRule"/>
</dbReference>
<reference evidence="8 9" key="1">
    <citation type="submission" date="2019-08" db="EMBL/GenBank/DDBJ databases">
        <title>Draft genome sequence of Ulvibacter marinus type strain NBRC 109484.</title>
        <authorList>
            <person name="Kawano K."/>
            <person name="Ushijima N."/>
            <person name="Kihara M."/>
            <person name="Itoh H."/>
        </authorList>
    </citation>
    <scope>NUCLEOTIDE SEQUENCE [LARGE SCALE GENOMIC DNA]</scope>
    <source>
        <strain evidence="8 9">NBRC 109484</strain>
    </source>
</reference>